<protein>
    <submittedName>
        <fullName evidence="4">VWA domain-containing protein</fullName>
    </submittedName>
</protein>
<dbReference type="Proteomes" id="UP000612680">
    <property type="component" value="Chromosome"/>
</dbReference>
<dbReference type="PANTHER" id="PTHR10579">
    <property type="entry name" value="CALCIUM-ACTIVATED CHLORIDE CHANNEL REGULATOR"/>
    <property type="match status" value="1"/>
</dbReference>
<feature type="compositionally biased region" description="Low complexity" evidence="1">
    <location>
        <begin position="672"/>
        <end position="688"/>
    </location>
</feature>
<evidence type="ECO:0000313" key="4">
    <source>
        <dbReference type="EMBL" id="QRR00596.1"/>
    </source>
</evidence>
<accession>A0ABX7I3D2</accession>
<sequence length="914" mass="103017">MKILFTLLPVLLATITVATAQNEHPVVSLNHYVTFLNRSVDILIGRFEMLQTYHSDLAQFKKRPDMLLRLPSSGPPEDFYYKRALLAAGLKPSEKQQLNARAKALWELLSHLDETAKALETYVRLQTYQSDSLRQSEVYVSDMLMTFNRFSHEKAAFYELIRKIYRKYSPETTSNVFLLTEKNMEEVLQSQQQLLDSLPYYLDETTRSSWPKELVKESLLRDQQLLATIHLTAEKLGYPASSALLNFRAALRNMQTSKKRAVNGYNSTAALSSRHGNEMYLSLLQLYNQDLAATYQLFAEFASPHRHLLYQPAYSPVVHLAPPPAIVPVTGQTPTFTDIPYENFTAKKSASPAGPTTVAVLNQYVEFINESLRQMHIMQITLRNYQSSAEPYRSATYARQRAALSFSPQDFTIPSADYTLLISASSSIQQPYRTAIASQAEVLMNILREMEGLAAELIAYTSGKHYQEDQLHKSDAILGRYIQLFEIFDERKERLYNDLRRIHASYNNMAPRSSWTIAGNALLQVLDDDRTALFGVKDFMQGKTATPPATADLEAGGKKLLADEYIHMKGLQRYGRSNGLCPYSPYEDLAENSIRFAEKVRSARLPAGSYGAHPYESFFYFYNNELIYEYNKFVDLSKTGLLKAVHQPDLFVFQLNNPKNQRLAAKPAGTEQSQTSSSATPPTSTPQTYKSIAPAVTTGRDKRDTIYIERVRTDTVYVFHPAAQEPVRTLDGFAPNNMVLLLDVSSSMNSPAKLPLLKRSIKSLLTLLRTEDYISIVIYSGRARLVLKPTSGSKASDISRMIDRLQSDGDTDADEGLKLAYKTAGRQYIRGGNNRIILATDGEFPVSDEVMQMIESQAQQDISLSVFAFGKNQRDFQKLKKLSKAGNGNYAHITDASADLQLILEAQSKKMLSK</sequence>
<dbReference type="EMBL" id="CP056775">
    <property type="protein sequence ID" value="QRR00596.1"/>
    <property type="molecule type" value="Genomic_DNA"/>
</dbReference>
<name>A0ABX7I3D2_9BACT</name>
<dbReference type="RefSeq" id="WP_204661809.1">
    <property type="nucleotide sequence ID" value="NZ_CP056775.1"/>
</dbReference>
<feature type="chain" id="PRO_5046248038" evidence="2">
    <location>
        <begin position="21"/>
        <end position="914"/>
    </location>
</feature>
<evidence type="ECO:0000259" key="3">
    <source>
        <dbReference type="PROSITE" id="PS50234"/>
    </source>
</evidence>
<dbReference type="PROSITE" id="PS50234">
    <property type="entry name" value="VWFA"/>
    <property type="match status" value="1"/>
</dbReference>
<feature type="domain" description="VWFA" evidence="3">
    <location>
        <begin position="737"/>
        <end position="907"/>
    </location>
</feature>
<keyword evidence="2" id="KW-0732">Signal</keyword>
<organism evidence="4 5">
    <name type="scientific">Dyadobacter sandarakinus</name>
    <dbReference type="NCBI Taxonomy" id="2747268"/>
    <lineage>
        <taxon>Bacteria</taxon>
        <taxon>Pseudomonadati</taxon>
        <taxon>Bacteroidota</taxon>
        <taxon>Cytophagia</taxon>
        <taxon>Cytophagales</taxon>
        <taxon>Spirosomataceae</taxon>
        <taxon>Dyadobacter</taxon>
    </lineage>
</organism>
<evidence type="ECO:0000256" key="2">
    <source>
        <dbReference type="SAM" id="SignalP"/>
    </source>
</evidence>
<dbReference type="InterPro" id="IPR036465">
    <property type="entry name" value="vWFA_dom_sf"/>
</dbReference>
<dbReference type="PANTHER" id="PTHR10579:SF43">
    <property type="entry name" value="ZINC FINGER (C3HC4-TYPE RING FINGER) FAMILY PROTEIN"/>
    <property type="match status" value="1"/>
</dbReference>
<proteinExistence type="predicted"/>
<dbReference type="SUPFAM" id="SSF53300">
    <property type="entry name" value="vWA-like"/>
    <property type="match status" value="1"/>
</dbReference>
<dbReference type="SMART" id="SM00327">
    <property type="entry name" value="VWA"/>
    <property type="match status" value="1"/>
</dbReference>
<reference evidence="4 5" key="1">
    <citation type="submission" date="2020-06" db="EMBL/GenBank/DDBJ databases">
        <title>Dyadobacter sandarakinus sp. nov., isolated from the soil of the Arctic Yellow River Station.</title>
        <authorList>
            <person name="Zhang Y."/>
            <person name="Peng F."/>
        </authorList>
    </citation>
    <scope>NUCLEOTIDE SEQUENCE [LARGE SCALE GENOMIC DNA]</scope>
    <source>
        <strain evidence="4 5">Q3-56</strain>
    </source>
</reference>
<feature type="region of interest" description="Disordered" evidence="1">
    <location>
        <begin position="662"/>
        <end position="695"/>
    </location>
</feature>
<gene>
    <name evidence="4" type="ORF">HWI92_06585</name>
</gene>
<dbReference type="Pfam" id="PF00092">
    <property type="entry name" value="VWA"/>
    <property type="match status" value="1"/>
</dbReference>
<evidence type="ECO:0000256" key="1">
    <source>
        <dbReference type="SAM" id="MobiDB-lite"/>
    </source>
</evidence>
<evidence type="ECO:0000313" key="5">
    <source>
        <dbReference type="Proteomes" id="UP000612680"/>
    </source>
</evidence>
<dbReference type="InterPro" id="IPR002035">
    <property type="entry name" value="VWF_A"/>
</dbReference>
<dbReference type="InterPro" id="IPR051266">
    <property type="entry name" value="CLCR"/>
</dbReference>
<feature type="signal peptide" evidence="2">
    <location>
        <begin position="1"/>
        <end position="20"/>
    </location>
</feature>
<keyword evidence="5" id="KW-1185">Reference proteome</keyword>
<dbReference type="Gene3D" id="3.40.50.410">
    <property type="entry name" value="von Willebrand factor, type A domain"/>
    <property type="match status" value="1"/>
</dbReference>